<dbReference type="GO" id="GO:0016491">
    <property type="term" value="F:oxidoreductase activity"/>
    <property type="evidence" value="ECO:0007669"/>
    <property type="project" value="UniProtKB-KW"/>
</dbReference>
<dbReference type="PANTHER" id="PTHR13847">
    <property type="entry name" value="SARCOSINE DEHYDROGENASE-RELATED"/>
    <property type="match status" value="1"/>
</dbReference>
<dbReference type="Gene3D" id="3.50.50.60">
    <property type="entry name" value="FAD/NAD(P)-binding domain"/>
    <property type="match status" value="1"/>
</dbReference>
<dbReference type="RefSeq" id="WP_379748365.1">
    <property type="nucleotide sequence ID" value="NZ_JBHTCP010000013.1"/>
</dbReference>
<dbReference type="Pfam" id="PF01266">
    <property type="entry name" value="DAO"/>
    <property type="match status" value="1"/>
</dbReference>
<dbReference type="Proteomes" id="UP001596549">
    <property type="component" value="Unassembled WGS sequence"/>
</dbReference>
<dbReference type="PANTHER" id="PTHR13847:SF201">
    <property type="entry name" value="PUTATIBE OXIDOREDUCTASE"/>
    <property type="match status" value="1"/>
</dbReference>
<dbReference type="EC" id="1.-.-.-" evidence="2"/>
<keyword evidence="3" id="KW-1185">Reference proteome</keyword>
<sequence length="406" mass="45770">MMRDERNGVYWPSTYNHEMEYPALTENESCDVLIVGGGMTGALCAHTLAKDTNLDVVLIDRKKTAYGSTPANNGILKFSSDKMLHELIREIGTDDAVYFYEMCQESLKKLSRLALDLNMGSDYRIRNSLYYASTAEDAVKVAKEYEALHHYGFPVHFVKEKDMLKYVPFHKPGAILTEGDADMNPFRFAQEIVKSAAGMGVRVYEETPLLHKSKGSDYFIIDTGRAIIRAKTLLFATGYDNDFLAQQFGANLNRSYAVITEPVPAIKGWNDKCMIWETNRPYLYMRTTADNRIIAGGLDEDKLEEPIDDQLIGRKADRLLKKINEMFPDVKPVLAQAWYTTSGESHDGLPYIGEHPNNEGEYYCLGFGGNRTLYSMIGAEVIKELLTKGSHTAEKLFSLSRVPVLQ</sequence>
<dbReference type="InterPro" id="IPR036188">
    <property type="entry name" value="FAD/NAD-bd_sf"/>
</dbReference>
<keyword evidence="2" id="KW-0560">Oxidoreductase</keyword>
<protein>
    <submittedName>
        <fullName evidence="2">NAD(P)/FAD-dependent oxidoreductase</fullName>
        <ecNumber evidence="2">1.-.-.-</ecNumber>
    </submittedName>
</protein>
<proteinExistence type="predicted"/>
<evidence type="ECO:0000313" key="2">
    <source>
        <dbReference type="EMBL" id="MFC7371625.1"/>
    </source>
</evidence>
<dbReference type="SUPFAM" id="SSF51905">
    <property type="entry name" value="FAD/NAD(P)-binding domain"/>
    <property type="match status" value="1"/>
</dbReference>
<gene>
    <name evidence="2" type="ORF">ACFQPF_08045</name>
</gene>
<comment type="caution">
    <text evidence="2">The sequence shown here is derived from an EMBL/GenBank/DDBJ whole genome shotgun (WGS) entry which is preliminary data.</text>
</comment>
<dbReference type="InterPro" id="IPR006076">
    <property type="entry name" value="FAD-dep_OxRdtase"/>
</dbReference>
<dbReference type="Gene3D" id="3.30.9.10">
    <property type="entry name" value="D-Amino Acid Oxidase, subunit A, domain 2"/>
    <property type="match status" value="1"/>
</dbReference>
<dbReference type="EMBL" id="JBHTCP010000013">
    <property type="protein sequence ID" value="MFC7371625.1"/>
    <property type="molecule type" value="Genomic_DNA"/>
</dbReference>
<feature type="domain" description="FAD dependent oxidoreductase" evidence="1">
    <location>
        <begin position="31"/>
        <end position="384"/>
    </location>
</feature>
<organism evidence="2 3">
    <name type="scientific">Fictibacillus iocasae</name>
    <dbReference type="NCBI Taxonomy" id="2715437"/>
    <lineage>
        <taxon>Bacteria</taxon>
        <taxon>Bacillati</taxon>
        <taxon>Bacillota</taxon>
        <taxon>Bacilli</taxon>
        <taxon>Bacillales</taxon>
        <taxon>Fictibacillaceae</taxon>
        <taxon>Fictibacillus</taxon>
    </lineage>
</organism>
<name>A0ABW2NQC1_9BACL</name>
<evidence type="ECO:0000259" key="1">
    <source>
        <dbReference type="Pfam" id="PF01266"/>
    </source>
</evidence>
<evidence type="ECO:0000313" key="3">
    <source>
        <dbReference type="Proteomes" id="UP001596549"/>
    </source>
</evidence>
<accession>A0ABW2NQC1</accession>
<reference evidence="3" key="1">
    <citation type="journal article" date="2019" name="Int. J. Syst. Evol. Microbiol.">
        <title>The Global Catalogue of Microorganisms (GCM) 10K type strain sequencing project: providing services to taxonomists for standard genome sequencing and annotation.</title>
        <authorList>
            <consortium name="The Broad Institute Genomics Platform"/>
            <consortium name="The Broad Institute Genome Sequencing Center for Infectious Disease"/>
            <person name="Wu L."/>
            <person name="Ma J."/>
        </authorList>
    </citation>
    <scope>NUCLEOTIDE SEQUENCE [LARGE SCALE GENOMIC DNA]</scope>
    <source>
        <strain evidence="3">NBRC 106396</strain>
    </source>
</reference>